<dbReference type="Gene3D" id="3.30.530.20">
    <property type="match status" value="1"/>
</dbReference>
<dbReference type="Pfam" id="PF06240">
    <property type="entry name" value="COXG"/>
    <property type="match status" value="1"/>
</dbReference>
<keyword evidence="3" id="KW-1185">Reference proteome</keyword>
<keyword evidence="1" id="KW-1133">Transmembrane helix</keyword>
<dbReference type="InterPro" id="IPR023393">
    <property type="entry name" value="START-like_dom_sf"/>
</dbReference>
<dbReference type="PANTHER" id="PTHR38588:SF1">
    <property type="entry name" value="BLL0334 PROTEIN"/>
    <property type="match status" value="1"/>
</dbReference>
<dbReference type="AlphaFoldDB" id="A0A846N3Z0"/>
<protein>
    <recommendedName>
        <fullName evidence="4">Carbon monoxide dehydrogenase</fullName>
    </recommendedName>
</protein>
<dbReference type="InterPro" id="IPR010419">
    <property type="entry name" value="CO_DH_gsu"/>
</dbReference>
<sequence length="219" mass="22980">MQVLGKTEIPRSRRAVWRGLTNAEVLTRCIPGCEDFVQTGPSQFSARARIKAGPVKTSLAIAITLTDIDPPDAEIPRSWSLEAIATSPIGTATASAAISLNDANGGSVLSYHCKAVLGGKLALFSGSWVDRAAKPAMDAFFERFRDALPEDEPEIEAKAETQNGTAVIAPCGPETTEDIPALPPHKGAHSKVWAYAGAAAGAVIAAGAVLLFRHHKKAS</sequence>
<dbReference type="RefSeq" id="WP_167084054.1">
    <property type="nucleotide sequence ID" value="NZ_BAAADC010000001.1"/>
</dbReference>
<accession>A0A846N3Z0</accession>
<dbReference type="EMBL" id="JAASRM010000001">
    <property type="protein sequence ID" value="NIK89932.1"/>
    <property type="molecule type" value="Genomic_DNA"/>
</dbReference>
<organism evidence="2 3">
    <name type="scientific">Rhizomicrobium palustre</name>
    <dbReference type="NCBI Taxonomy" id="189966"/>
    <lineage>
        <taxon>Bacteria</taxon>
        <taxon>Pseudomonadati</taxon>
        <taxon>Pseudomonadota</taxon>
        <taxon>Alphaproteobacteria</taxon>
        <taxon>Micropepsales</taxon>
        <taxon>Micropepsaceae</taxon>
        <taxon>Rhizomicrobium</taxon>
    </lineage>
</organism>
<dbReference type="PANTHER" id="PTHR38588">
    <property type="entry name" value="BLL0334 PROTEIN"/>
    <property type="match status" value="1"/>
</dbReference>
<feature type="transmembrane region" description="Helical" evidence="1">
    <location>
        <begin position="192"/>
        <end position="212"/>
    </location>
</feature>
<dbReference type="CDD" id="cd05018">
    <property type="entry name" value="CoxG"/>
    <property type="match status" value="1"/>
</dbReference>
<keyword evidence="1" id="KW-0472">Membrane</keyword>
<keyword evidence="1" id="KW-0812">Transmembrane</keyword>
<proteinExistence type="predicted"/>
<name>A0A846N3Z0_9PROT</name>
<comment type="caution">
    <text evidence="2">The sequence shown here is derived from an EMBL/GenBank/DDBJ whole genome shotgun (WGS) entry which is preliminary data.</text>
</comment>
<reference evidence="2 3" key="1">
    <citation type="submission" date="2020-03" db="EMBL/GenBank/DDBJ databases">
        <title>Genomic Encyclopedia of Type Strains, Phase IV (KMG-IV): sequencing the most valuable type-strain genomes for metagenomic binning, comparative biology and taxonomic classification.</title>
        <authorList>
            <person name="Goeker M."/>
        </authorList>
    </citation>
    <scope>NUCLEOTIDE SEQUENCE [LARGE SCALE GENOMIC DNA]</scope>
    <source>
        <strain evidence="2 3">DSM 19867</strain>
    </source>
</reference>
<dbReference type="SUPFAM" id="SSF55961">
    <property type="entry name" value="Bet v1-like"/>
    <property type="match status" value="1"/>
</dbReference>
<gene>
    <name evidence="2" type="ORF">FHS83_003250</name>
</gene>
<evidence type="ECO:0000256" key="1">
    <source>
        <dbReference type="SAM" id="Phobius"/>
    </source>
</evidence>
<evidence type="ECO:0000313" key="3">
    <source>
        <dbReference type="Proteomes" id="UP000570514"/>
    </source>
</evidence>
<evidence type="ECO:0008006" key="4">
    <source>
        <dbReference type="Google" id="ProtNLM"/>
    </source>
</evidence>
<evidence type="ECO:0000313" key="2">
    <source>
        <dbReference type="EMBL" id="NIK89932.1"/>
    </source>
</evidence>
<dbReference type="Proteomes" id="UP000570514">
    <property type="component" value="Unassembled WGS sequence"/>
</dbReference>